<dbReference type="OrthoDB" id="10265275at2759"/>
<evidence type="ECO:0000256" key="3">
    <source>
        <dbReference type="SAM" id="MobiDB-lite"/>
    </source>
</evidence>
<feature type="compositionally biased region" description="Gly residues" evidence="3">
    <location>
        <begin position="269"/>
        <end position="278"/>
    </location>
</feature>
<dbReference type="GO" id="GO:0008180">
    <property type="term" value="C:COP9 signalosome"/>
    <property type="evidence" value="ECO:0007669"/>
    <property type="project" value="UniProtKB-KW"/>
</dbReference>
<evidence type="ECO:0000313" key="8">
    <source>
        <dbReference type="Proteomes" id="UP000433883"/>
    </source>
</evidence>
<evidence type="ECO:0000313" key="5">
    <source>
        <dbReference type="EMBL" id="KAE9968592.1"/>
    </source>
</evidence>
<dbReference type="PANTHER" id="PTHR15350">
    <property type="entry name" value="COP9 SIGNALOSOME COMPLEX SUBUNIT 7/DENDRITIC CELL PROTEIN GA17"/>
    <property type="match status" value="1"/>
</dbReference>
<dbReference type="EMBL" id="WNWQ01000166">
    <property type="protein sequence ID" value="KAE9975911.1"/>
    <property type="molecule type" value="Genomic_DNA"/>
</dbReference>
<dbReference type="PANTHER" id="PTHR15350:SF5">
    <property type="entry name" value="COP9 SIGNALOSOME COMPLEX SUBUNIT 7"/>
    <property type="match status" value="1"/>
</dbReference>
<evidence type="ECO:0000313" key="10">
    <source>
        <dbReference type="Proteomes" id="UP000490939"/>
    </source>
</evidence>
<dbReference type="PROSITE" id="PS50250">
    <property type="entry name" value="PCI"/>
    <property type="match status" value="1"/>
</dbReference>
<name>A0A8H3Z0V4_VENIN</name>
<sequence>MEQQRAINALQTYLALSKTANSPRAAAEIVTQATSNPHTSVFAELLHTQNIQALKTSPEHASYYNLLEIFAWGTWADYQSTPGLPALSPQQERKLRLLSLLSLASNQANLTYASLQKALSLPDAQSLEKLVTTAIYSSMVTGTLDPAHQVANITSVAPLRDLAPGSIPTLKATLDQWSSQCTSTLTDLEAHIASVKEKSQLRGQQEKKVQDELEKMVEDASSKDVSRPKRGLGAIGSGLPGTFIEDDDENVDAMDLDDNSRKNRSNKRGGFGMMGRFT</sequence>
<dbReference type="Pfam" id="PF01399">
    <property type="entry name" value="PCI"/>
    <property type="match status" value="1"/>
</dbReference>
<organism evidence="6 8">
    <name type="scientific">Venturia inaequalis</name>
    <name type="common">Apple scab fungus</name>
    <dbReference type="NCBI Taxonomy" id="5025"/>
    <lineage>
        <taxon>Eukaryota</taxon>
        <taxon>Fungi</taxon>
        <taxon>Dikarya</taxon>
        <taxon>Ascomycota</taxon>
        <taxon>Pezizomycotina</taxon>
        <taxon>Dothideomycetes</taxon>
        <taxon>Pleosporomycetidae</taxon>
        <taxon>Venturiales</taxon>
        <taxon>Venturiaceae</taxon>
        <taxon>Venturia</taxon>
    </lineage>
</organism>
<evidence type="ECO:0000259" key="4">
    <source>
        <dbReference type="PROSITE" id="PS50250"/>
    </source>
</evidence>
<dbReference type="SMART" id="SM00088">
    <property type="entry name" value="PINT"/>
    <property type="match status" value="1"/>
</dbReference>
<reference evidence="6 8" key="1">
    <citation type="submission" date="2019-11" db="EMBL/GenBank/DDBJ databases">
        <title>Venturia inaequalis Genome Resource.</title>
        <authorList>
            <person name="Lichtner F.J."/>
        </authorList>
    </citation>
    <scope>NUCLEOTIDE SEQUENCE [LARGE SCALE GENOMIC DNA]</scope>
    <source>
        <strain evidence="5 9">120213</strain>
        <strain evidence="6">Bline_iso_100314</strain>
        <strain evidence="7 10">DMI_063113</strain>
    </source>
</reference>
<proteinExistence type="inferred from homology"/>
<feature type="compositionally biased region" description="Acidic residues" evidence="3">
    <location>
        <begin position="244"/>
        <end position="257"/>
    </location>
</feature>
<dbReference type="Proteomes" id="UP000490939">
    <property type="component" value="Unassembled WGS sequence"/>
</dbReference>
<comment type="caution">
    <text evidence="6">The sequence shown here is derived from an EMBL/GenBank/DDBJ whole genome shotgun (WGS) entry which is preliminary data.</text>
</comment>
<dbReference type="Proteomes" id="UP000433883">
    <property type="component" value="Unassembled WGS sequence"/>
</dbReference>
<accession>A0A8H3Z0V4</accession>
<feature type="domain" description="PCI" evidence="4">
    <location>
        <begin position="2"/>
        <end position="158"/>
    </location>
</feature>
<dbReference type="InterPro" id="IPR000717">
    <property type="entry name" value="PCI_dom"/>
</dbReference>
<dbReference type="EMBL" id="WNWR01000080">
    <property type="protein sequence ID" value="KAE9991839.1"/>
    <property type="molecule type" value="Genomic_DNA"/>
</dbReference>
<dbReference type="AlphaFoldDB" id="A0A8H3Z0V4"/>
<gene>
    <name evidence="6" type="ORF">BLS_002355</name>
    <name evidence="7" type="ORF">EG327_010858</name>
    <name evidence="5" type="ORF">EG328_007486</name>
</gene>
<evidence type="ECO:0000313" key="6">
    <source>
        <dbReference type="EMBL" id="KAE9975911.1"/>
    </source>
</evidence>
<dbReference type="EMBL" id="WNWS01000400">
    <property type="protein sequence ID" value="KAE9968592.1"/>
    <property type="molecule type" value="Genomic_DNA"/>
</dbReference>
<feature type="region of interest" description="Disordered" evidence="3">
    <location>
        <begin position="219"/>
        <end position="278"/>
    </location>
</feature>
<evidence type="ECO:0000313" key="7">
    <source>
        <dbReference type="EMBL" id="KAE9991839.1"/>
    </source>
</evidence>
<comment type="similarity">
    <text evidence="1">Belongs to the CSN7/EIF3M family. CSN7 subfamily.</text>
</comment>
<keyword evidence="10" id="KW-1185">Reference proteome</keyword>
<keyword evidence="2" id="KW-0736">Signalosome</keyword>
<dbReference type="Pfam" id="PF22061">
    <property type="entry name" value="CSN7_HB_subdom"/>
    <property type="match status" value="1"/>
</dbReference>
<dbReference type="InterPro" id="IPR045237">
    <property type="entry name" value="COPS7/eIF3m"/>
</dbReference>
<evidence type="ECO:0000256" key="2">
    <source>
        <dbReference type="ARBA" id="ARBA00022790"/>
    </source>
</evidence>
<dbReference type="Proteomes" id="UP000447873">
    <property type="component" value="Unassembled WGS sequence"/>
</dbReference>
<evidence type="ECO:0000313" key="9">
    <source>
        <dbReference type="Proteomes" id="UP000447873"/>
    </source>
</evidence>
<protein>
    <recommendedName>
        <fullName evidence="4">PCI domain-containing protein</fullName>
    </recommendedName>
</protein>
<evidence type="ECO:0000256" key="1">
    <source>
        <dbReference type="ARBA" id="ARBA00008482"/>
    </source>
</evidence>